<feature type="region of interest" description="Disordered" evidence="2">
    <location>
        <begin position="162"/>
        <end position="186"/>
    </location>
</feature>
<accession>A0A3Q3D8A4</accession>
<dbReference type="SUPFAM" id="SSF57630">
    <property type="entry name" value="GLA-domain"/>
    <property type="match status" value="1"/>
</dbReference>
<reference evidence="4" key="1">
    <citation type="submission" date="2025-08" db="UniProtKB">
        <authorList>
            <consortium name="Ensembl"/>
        </authorList>
    </citation>
    <scope>IDENTIFICATION</scope>
</reference>
<feature type="compositionally biased region" description="Pro residues" evidence="2">
    <location>
        <begin position="176"/>
        <end position="186"/>
    </location>
</feature>
<evidence type="ECO:0000313" key="4">
    <source>
        <dbReference type="Ensembl" id="ENSHCOP00000005584.1"/>
    </source>
</evidence>
<evidence type="ECO:0000256" key="2">
    <source>
        <dbReference type="SAM" id="MobiDB-lite"/>
    </source>
</evidence>
<feature type="domain" description="Gla" evidence="3">
    <location>
        <begin position="52"/>
        <end position="104"/>
    </location>
</feature>
<dbReference type="PANTHER" id="PTHR24278">
    <property type="entry name" value="COAGULATION FACTOR"/>
    <property type="match status" value="1"/>
</dbReference>
<keyword evidence="5" id="KW-1185">Reference proteome</keyword>
<evidence type="ECO:0000259" key="3">
    <source>
        <dbReference type="PROSITE" id="PS50998"/>
    </source>
</evidence>
<dbReference type="AlphaFoldDB" id="A0A3Q3D8A4"/>
<dbReference type="InterPro" id="IPR000294">
    <property type="entry name" value="GLA_domain"/>
</dbReference>
<dbReference type="GO" id="GO:0005509">
    <property type="term" value="F:calcium ion binding"/>
    <property type="evidence" value="ECO:0007669"/>
    <property type="project" value="InterPro"/>
</dbReference>
<dbReference type="PANTHER" id="PTHR24278:SF40">
    <property type="entry name" value="COAGULATION FACTOR VII-LIKE"/>
    <property type="match status" value="1"/>
</dbReference>
<sequence>MLGTERLKACATSPDILNSVNDSSFDNTSMRLGSVFVEKQEAEAVLSRWRRANAGFWEEIKQGNLERECREEICNYEEAREVFEDDTLTVSRLPLELQSASYISVSQPLVRLGTYSSLKRFLFVLLCVASLFLCVCGEAKSKQARIFFLICEPDAIIKRVSHGFPPPETTRSTVYPSPPPPPKKIL</sequence>
<protein>
    <recommendedName>
        <fullName evidence="3">Gla domain-containing protein</fullName>
    </recommendedName>
</protein>
<dbReference type="Pfam" id="PF00594">
    <property type="entry name" value="Gla"/>
    <property type="match status" value="1"/>
</dbReference>
<dbReference type="Proteomes" id="UP000264820">
    <property type="component" value="Unplaced"/>
</dbReference>
<evidence type="ECO:0000256" key="1">
    <source>
        <dbReference type="ARBA" id="ARBA00023157"/>
    </source>
</evidence>
<name>A0A3Q3D8A4_HIPCM</name>
<evidence type="ECO:0000313" key="5">
    <source>
        <dbReference type="Proteomes" id="UP000264820"/>
    </source>
</evidence>
<dbReference type="GO" id="GO:0005615">
    <property type="term" value="C:extracellular space"/>
    <property type="evidence" value="ECO:0007669"/>
    <property type="project" value="TreeGrafter"/>
</dbReference>
<dbReference type="PROSITE" id="PS50998">
    <property type="entry name" value="GLA_2"/>
    <property type="match status" value="1"/>
</dbReference>
<dbReference type="PRINTS" id="PR00001">
    <property type="entry name" value="GLABLOOD"/>
</dbReference>
<dbReference type="InterPro" id="IPR035972">
    <property type="entry name" value="GLA-like_dom_SF"/>
</dbReference>
<dbReference type="FunFam" id="4.10.740.10:FF:000001">
    <property type="entry name" value="vitamin K-dependent protein S"/>
    <property type="match status" value="1"/>
</dbReference>
<dbReference type="Ensembl" id="ENSHCOT00000005131.1">
    <property type="protein sequence ID" value="ENSHCOP00000005584.1"/>
    <property type="gene ID" value="ENSHCOG00000007268.1"/>
</dbReference>
<dbReference type="Gene3D" id="4.10.740.10">
    <property type="entry name" value="Coagulation Factor IX"/>
    <property type="match status" value="1"/>
</dbReference>
<dbReference type="STRING" id="109280.ENSHCOP00000005584"/>
<keyword evidence="1" id="KW-1015">Disulfide bond</keyword>
<proteinExistence type="predicted"/>
<dbReference type="InterPro" id="IPR017857">
    <property type="entry name" value="Coagulation_fac-like_Gla_dom"/>
</dbReference>
<dbReference type="SMART" id="SM00069">
    <property type="entry name" value="GLA"/>
    <property type="match status" value="1"/>
</dbReference>
<dbReference type="GeneTree" id="ENSGT00960000187127"/>
<reference evidence="4" key="2">
    <citation type="submission" date="2025-09" db="UniProtKB">
        <authorList>
            <consortium name="Ensembl"/>
        </authorList>
    </citation>
    <scope>IDENTIFICATION</scope>
</reference>
<dbReference type="InterPro" id="IPR050442">
    <property type="entry name" value="Peptidase_S1_coag_factors"/>
</dbReference>
<organism evidence="4 5">
    <name type="scientific">Hippocampus comes</name>
    <name type="common">Tiger tail seahorse</name>
    <dbReference type="NCBI Taxonomy" id="109280"/>
    <lineage>
        <taxon>Eukaryota</taxon>
        <taxon>Metazoa</taxon>
        <taxon>Chordata</taxon>
        <taxon>Craniata</taxon>
        <taxon>Vertebrata</taxon>
        <taxon>Euteleostomi</taxon>
        <taxon>Actinopterygii</taxon>
        <taxon>Neopterygii</taxon>
        <taxon>Teleostei</taxon>
        <taxon>Neoteleostei</taxon>
        <taxon>Acanthomorphata</taxon>
        <taxon>Syngnathiaria</taxon>
        <taxon>Syngnathiformes</taxon>
        <taxon>Syngnathoidei</taxon>
        <taxon>Syngnathidae</taxon>
        <taxon>Hippocampus</taxon>
    </lineage>
</organism>